<dbReference type="Gene3D" id="3.30.559.10">
    <property type="entry name" value="Chloramphenicol acetyltransferase-like domain"/>
    <property type="match status" value="1"/>
</dbReference>
<dbReference type="SUPFAM" id="SSF47005">
    <property type="entry name" value="Peripheral subunit-binding domain of 2-oxo acid dehydrogenase complex"/>
    <property type="match status" value="1"/>
</dbReference>
<sequence>MLRALGASRPWWCSPARLTQCGRTVRALRSSAVCPSTAVKMPSLSPTMSEGTIVKWNKAEGESVVAGDVLCEIQTDKAVVALEADEDGTLALIVAQADSGSLPVGNLIAMMADEGEDWREVAKSAPTSASTSSEDTGASTSSSSSSGSTAQPTGGSTPGTEVKMPSLSPTMTEGTIVKWCIQEGEKINPGDVLCEIQTDKAVVAMECDDEAILAKILIQEGESGVEVGKLIALTVEEGEDWQDVQIPAQETSASAGTESEPSQPQSASTPSSSTSGTLGSSHDFEHVTNVGPATHFLMAQYGIKSSQVKASGPKGIVKGDVLQYIKDHNLKPIQVKTEEGGGKVAKGKDTATAATPSKAKKTSSGYTDIPLTSMRTVIAKRLTESKQTSPHGHATVNTTLDRVLQLRKDLAARGIKVSVNDFIIKAAGTALQYVPEMNLNVS</sequence>
<feature type="compositionally biased region" description="Low complexity" evidence="5">
    <location>
        <begin position="124"/>
        <end position="160"/>
    </location>
</feature>
<comment type="caution">
    <text evidence="7">The sequence shown here is derived from an EMBL/GenBank/DDBJ whole genome shotgun (WGS) entry which is preliminary data.</text>
</comment>
<comment type="similarity">
    <text evidence="1 4">Belongs to the 2-oxoacid dehydrogenase family.</text>
</comment>
<evidence type="ECO:0000256" key="5">
    <source>
        <dbReference type="SAM" id="MobiDB-lite"/>
    </source>
</evidence>
<dbReference type="PANTHER" id="PTHR23151:SF90">
    <property type="entry name" value="DIHYDROLIPOYLLYSINE-RESIDUE ACETYLTRANSFERASE COMPONENT OF PYRUVATE DEHYDROGENASE COMPLEX, MITOCHONDRIAL-RELATED"/>
    <property type="match status" value="1"/>
</dbReference>
<dbReference type="PROSITE" id="PS00189">
    <property type="entry name" value="LIPOYL"/>
    <property type="match status" value="1"/>
</dbReference>
<dbReference type="SUPFAM" id="SSF52777">
    <property type="entry name" value="CoA-dependent acyltransferases"/>
    <property type="match status" value="1"/>
</dbReference>
<evidence type="ECO:0000256" key="2">
    <source>
        <dbReference type="ARBA" id="ARBA00022823"/>
    </source>
</evidence>
<evidence type="ECO:0000256" key="4">
    <source>
        <dbReference type="RuleBase" id="RU003423"/>
    </source>
</evidence>
<dbReference type="InterPro" id="IPR000089">
    <property type="entry name" value="Biotin_lipoyl"/>
</dbReference>
<dbReference type="PANTHER" id="PTHR23151">
    <property type="entry name" value="DIHYDROLIPOAMIDE ACETYL/SUCCINYL-TRANSFERASE-RELATED"/>
    <property type="match status" value="1"/>
</dbReference>
<dbReference type="PROSITE" id="PS50968">
    <property type="entry name" value="BIOTINYL_LIPOYL"/>
    <property type="match status" value="2"/>
</dbReference>
<feature type="region of interest" description="Disordered" evidence="5">
    <location>
        <begin position="249"/>
        <end position="286"/>
    </location>
</feature>
<feature type="domain" description="Lipoyl-binding" evidence="6">
    <location>
        <begin position="36"/>
        <end position="112"/>
    </location>
</feature>
<keyword evidence="4" id="KW-0012">Acyltransferase</keyword>
<evidence type="ECO:0000259" key="6">
    <source>
        <dbReference type="PROSITE" id="PS50968"/>
    </source>
</evidence>
<dbReference type="EC" id="2.3.1.-" evidence="4"/>
<accession>A0A553PQQ1</accession>
<protein>
    <recommendedName>
        <fullName evidence="4">Dihydrolipoamide acetyltransferase component of pyruvate dehydrogenase complex</fullName>
        <ecNumber evidence="4">2.3.1.-</ecNumber>
    </recommendedName>
</protein>
<feature type="region of interest" description="Disordered" evidence="5">
    <location>
        <begin position="118"/>
        <end position="169"/>
    </location>
</feature>
<dbReference type="CDD" id="cd06849">
    <property type="entry name" value="lipoyl_domain"/>
    <property type="match status" value="2"/>
</dbReference>
<dbReference type="EMBL" id="VCGU01000002">
    <property type="protein sequence ID" value="TRY80017.1"/>
    <property type="molecule type" value="Genomic_DNA"/>
</dbReference>
<comment type="cofactor">
    <cofactor evidence="4">
        <name>(R)-lipoate</name>
        <dbReference type="ChEBI" id="CHEBI:83088"/>
    </cofactor>
</comment>
<dbReference type="InterPro" id="IPR036625">
    <property type="entry name" value="E3-bd_dom_sf"/>
</dbReference>
<dbReference type="GO" id="GO:0005739">
    <property type="term" value="C:mitochondrion"/>
    <property type="evidence" value="ECO:0007669"/>
    <property type="project" value="TreeGrafter"/>
</dbReference>
<dbReference type="AlphaFoldDB" id="A0A553PQQ1"/>
<dbReference type="Pfam" id="PF00364">
    <property type="entry name" value="Biotin_lipoyl"/>
    <property type="match status" value="2"/>
</dbReference>
<keyword evidence="3" id="KW-0809">Transit peptide</keyword>
<feature type="domain" description="Lipoyl-binding" evidence="6">
    <location>
        <begin position="159"/>
        <end position="235"/>
    </location>
</feature>
<dbReference type="InterPro" id="IPR023213">
    <property type="entry name" value="CAT-like_dom_sf"/>
</dbReference>
<evidence type="ECO:0000313" key="8">
    <source>
        <dbReference type="Proteomes" id="UP000318571"/>
    </source>
</evidence>
<feature type="compositionally biased region" description="Low complexity" evidence="5">
    <location>
        <begin position="257"/>
        <end position="281"/>
    </location>
</feature>
<dbReference type="OMA" id="PATHFLM"/>
<dbReference type="InterPro" id="IPR045257">
    <property type="entry name" value="E2/Pdx1"/>
</dbReference>
<dbReference type="Gene3D" id="2.40.50.100">
    <property type="match status" value="2"/>
</dbReference>
<dbReference type="GO" id="GO:0016746">
    <property type="term" value="F:acyltransferase activity"/>
    <property type="evidence" value="ECO:0007669"/>
    <property type="project" value="UniProtKB-KW"/>
</dbReference>
<evidence type="ECO:0000313" key="7">
    <source>
        <dbReference type="EMBL" id="TRY80017.1"/>
    </source>
</evidence>
<keyword evidence="8" id="KW-1185">Reference proteome</keyword>
<dbReference type="InterPro" id="IPR003016">
    <property type="entry name" value="2-oxoA_DH_lipoyl-BS"/>
</dbReference>
<dbReference type="FunFam" id="2.40.50.100:FF:000010">
    <property type="entry name" value="Acetyltransferase component of pyruvate dehydrogenase complex"/>
    <property type="match status" value="2"/>
</dbReference>
<dbReference type="Proteomes" id="UP000318571">
    <property type="component" value="Chromosome 6"/>
</dbReference>
<gene>
    <name evidence="7" type="ORF">TCAL_06576</name>
</gene>
<dbReference type="InterPro" id="IPR011053">
    <property type="entry name" value="Single_hybrid_motif"/>
</dbReference>
<reference evidence="7 8" key="1">
    <citation type="journal article" date="2018" name="Nat. Ecol. Evol.">
        <title>Genomic signatures of mitonuclear coevolution across populations of Tigriopus californicus.</title>
        <authorList>
            <person name="Barreto F.S."/>
            <person name="Watson E.T."/>
            <person name="Lima T.G."/>
            <person name="Willett C.S."/>
            <person name="Edmands S."/>
            <person name="Li W."/>
            <person name="Burton R.S."/>
        </authorList>
    </citation>
    <scope>NUCLEOTIDE SEQUENCE [LARGE SCALE GENOMIC DNA]</scope>
    <source>
        <strain evidence="7 8">San Diego</strain>
    </source>
</reference>
<dbReference type="STRING" id="6832.A0A553PQQ1"/>
<keyword evidence="4" id="KW-0808">Transferase</keyword>
<name>A0A553PQQ1_TIGCA</name>
<evidence type="ECO:0000256" key="3">
    <source>
        <dbReference type="ARBA" id="ARBA00022946"/>
    </source>
</evidence>
<proteinExistence type="inferred from homology"/>
<dbReference type="InterPro" id="IPR001078">
    <property type="entry name" value="2-oxoacid_DH_actylTfrase"/>
</dbReference>
<keyword evidence="2 4" id="KW-0450">Lipoyl</keyword>
<dbReference type="Gene3D" id="4.10.320.10">
    <property type="entry name" value="E3-binding domain"/>
    <property type="match status" value="1"/>
</dbReference>
<organism evidence="7 8">
    <name type="scientific">Tigriopus californicus</name>
    <name type="common">Marine copepod</name>
    <dbReference type="NCBI Taxonomy" id="6832"/>
    <lineage>
        <taxon>Eukaryota</taxon>
        <taxon>Metazoa</taxon>
        <taxon>Ecdysozoa</taxon>
        <taxon>Arthropoda</taxon>
        <taxon>Crustacea</taxon>
        <taxon>Multicrustacea</taxon>
        <taxon>Hexanauplia</taxon>
        <taxon>Copepoda</taxon>
        <taxon>Harpacticoida</taxon>
        <taxon>Harpacticidae</taxon>
        <taxon>Tigriopus</taxon>
    </lineage>
</organism>
<dbReference type="GO" id="GO:0006086">
    <property type="term" value="P:pyruvate decarboxylation to acetyl-CoA"/>
    <property type="evidence" value="ECO:0007669"/>
    <property type="project" value="InterPro"/>
</dbReference>
<evidence type="ECO:0000256" key="1">
    <source>
        <dbReference type="ARBA" id="ARBA00007317"/>
    </source>
</evidence>
<dbReference type="SUPFAM" id="SSF51230">
    <property type="entry name" value="Single hybrid motif"/>
    <property type="match status" value="2"/>
</dbReference>
<dbReference type="GO" id="GO:0045254">
    <property type="term" value="C:pyruvate dehydrogenase complex"/>
    <property type="evidence" value="ECO:0007669"/>
    <property type="project" value="InterPro"/>
</dbReference>
<dbReference type="Pfam" id="PF00198">
    <property type="entry name" value="2-oxoacid_dh"/>
    <property type="match status" value="1"/>
</dbReference>
<feature type="region of interest" description="Disordered" evidence="5">
    <location>
        <begin position="341"/>
        <end position="366"/>
    </location>
</feature>